<comment type="function">
    <text evidence="6">The RuvA-RuvB-RuvC complex processes Holliday junction (HJ) DNA during genetic recombination and DNA repair, while the RuvA-RuvB complex plays an important role in the rescue of blocked DNA replication forks via replication fork reversal (RFR). RuvA specifically binds to HJ cruciform DNA, conferring on it an open structure. The RuvB hexamer acts as an ATP-dependent pump, pulling dsDNA into and through the RuvAB complex. HJ branch migration allows RuvC to scan DNA until it finds its consensus sequence, where it cleaves and resolves the cruciform DNA.</text>
</comment>
<dbReference type="RefSeq" id="WP_021865151.1">
    <property type="nucleotide sequence ID" value="NZ_JACOPD010000002.1"/>
</dbReference>
<dbReference type="SUPFAM" id="SSF50249">
    <property type="entry name" value="Nucleic acid-binding proteins"/>
    <property type="match status" value="1"/>
</dbReference>
<dbReference type="NCBIfam" id="TIGR00084">
    <property type="entry name" value="ruvA"/>
    <property type="match status" value="1"/>
</dbReference>
<organism evidence="8 9">
    <name type="scientific">Lachnospira hominis</name>
    <name type="common">ex Liu et al. 2021</name>
    <dbReference type="NCBI Taxonomy" id="2763051"/>
    <lineage>
        <taxon>Bacteria</taxon>
        <taxon>Bacillati</taxon>
        <taxon>Bacillota</taxon>
        <taxon>Clostridia</taxon>
        <taxon>Lachnospirales</taxon>
        <taxon>Lachnospiraceae</taxon>
        <taxon>Lachnospira</taxon>
    </lineage>
</organism>
<protein>
    <recommendedName>
        <fullName evidence="6">Holliday junction branch migration complex subunit RuvA</fullName>
    </recommendedName>
</protein>
<evidence type="ECO:0000256" key="6">
    <source>
        <dbReference type="HAMAP-Rule" id="MF_00031"/>
    </source>
</evidence>
<dbReference type="Proteomes" id="UP000628463">
    <property type="component" value="Unassembled WGS sequence"/>
</dbReference>
<comment type="similarity">
    <text evidence="6">Belongs to the RuvA family.</text>
</comment>
<dbReference type="InterPro" id="IPR012340">
    <property type="entry name" value="NA-bd_OB-fold"/>
</dbReference>
<dbReference type="InterPro" id="IPR013849">
    <property type="entry name" value="DNA_helicase_Holl-junc_RuvA_I"/>
</dbReference>
<feature type="region of interest" description="Domain I" evidence="6">
    <location>
        <begin position="1"/>
        <end position="64"/>
    </location>
</feature>
<keyword evidence="9" id="KW-1185">Reference proteome</keyword>
<dbReference type="Pfam" id="PF01330">
    <property type="entry name" value="RuvA_N"/>
    <property type="match status" value="1"/>
</dbReference>
<sequence length="202" mass="22132">MISYIKGELTEIMEDAIVVENNGIGFNIRVPATVISEFCVTGEQVKVYTYLQIREDAHSLYGFLTRDDLEIFKMLINVNGIGPKGALAILSTISPDDLRFAVLSDDVKLISSAPGIGAKTAQKLIIELKDRIKLSDAFEQALAHQESSTGMSVDFSARNEAVEALVALGYGNAEALRAVKNIENIEEKDTETILKEALKRLI</sequence>
<name>A0ABR7FYY1_9FIRM</name>
<dbReference type="EMBL" id="JACOPD010000002">
    <property type="protein sequence ID" value="MBC5679855.1"/>
    <property type="molecule type" value="Genomic_DNA"/>
</dbReference>
<keyword evidence="1 6" id="KW-0963">Cytoplasm</keyword>
<keyword evidence="2 6" id="KW-0227">DNA damage</keyword>
<dbReference type="SMART" id="SM00278">
    <property type="entry name" value="HhH1"/>
    <property type="match status" value="2"/>
</dbReference>
<evidence type="ECO:0000259" key="7">
    <source>
        <dbReference type="SMART" id="SM00278"/>
    </source>
</evidence>
<keyword evidence="4 6" id="KW-0233">DNA recombination</keyword>
<dbReference type="InterPro" id="IPR003583">
    <property type="entry name" value="Hlx-hairpin-Hlx_DNA-bd_motif"/>
</dbReference>
<keyword evidence="5 6" id="KW-0234">DNA repair</keyword>
<dbReference type="Gene3D" id="1.10.8.10">
    <property type="entry name" value="DNA helicase RuvA subunit, C-terminal domain"/>
    <property type="match status" value="1"/>
</dbReference>
<dbReference type="SUPFAM" id="SSF46929">
    <property type="entry name" value="DNA helicase RuvA subunit, C-terminal domain"/>
    <property type="match status" value="1"/>
</dbReference>
<comment type="subcellular location">
    <subcellularLocation>
        <location evidence="6">Cytoplasm</location>
    </subcellularLocation>
</comment>
<gene>
    <name evidence="6 8" type="primary">ruvA</name>
    <name evidence="8" type="ORF">H8S01_02625</name>
</gene>
<feature type="domain" description="Helix-hairpin-helix DNA-binding motif class 1" evidence="7">
    <location>
        <begin position="73"/>
        <end position="92"/>
    </location>
</feature>
<comment type="caution">
    <text evidence="6">Lacks conserved residue(s) required for the propagation of feature annotation.</text>
</comment>
<evidence type="ECO:0000256" key="3">
    <source>
        <dbReference type="ARBA" id="ARBA00023125"/>
    </source>
</evidence>
<reference evidence="8 9" key="1">
    <citation type="submission" date="2020-08" db="EMBL/GenBank/DDBJ databases">
        <title>Genome public.</title>
        <authorList>
            <person name="Liu C."/>
            <person name="Sun Q."/>
        </authorList>
    </citation>
    <scope>NUCLEOTIDE SEQUENCE [LARGE SCALE GENOMIC DNA]</scope>
    <source>
        <strain evidence="8 9">NSJ-43</strain>
    </source>
</reference>
<comment type="domain">
    <text evidence="6">Has three domains with a flexible linker between the domains II and III and assumes an 'L' shape. Domain III is highly mobile and contacts RuvB.</text>
</comment>
<dbReference type="Gene3D" id="1.10.150.20">
    <property type="entry name" value="5' to 3' exonuclease, C-terminal subdomain"/>
    <property type="match status" value="1"/>
</dbReference>
<comment type="caution">
    <text evidence="8">The sequence shown here is derived from an EMBL/GenBank/DDBJ whole genome shotgun (WGS) entry which is preliminary data.</text>
</comment>
<dbReference type="HAMAP" id="MF_00031">
    <property type="entry name" value="DNA_HJ_migration_RuvA"/>
    <property type="match status" value="1"/>
</dbReference>
<evidence type="ECO:0000256" key="5">
    <source>
        <dbReference type="ARBA" id="ARBA00023204"/>
    </source>
</evidence>
<dbReference type="SUPFAM" id="SSF47781">
    <property type="entry name" value="RuvA domain 2-like"/>
    <property type="match status" value="1"/>
</dbReference>
<dbReference type="Pfam" id="PF07499">
    <property type="entry name" value="RuvA_C"/>
    <property type="match status" value="1"/>
</dbReference>
<dbReference type="Pfam" id="PF14520">
    <property type="entry name" value="HHH_5"/>
    <property type="match status" value="1"/>
</dbReference>
<feature type="domain" description="Helix-hairpin-helix DNA-binding motif class 1" evidence="7">
    <location>
        <begin position="108"/>
        <end position="127"/>
    </location>
</feature>
<evidence type="ECO:0000313" key="9">
    <source>
        <dbReference type="Proteomes" id="UP000628463"/>
    </source>
</evidence>
<dbReference type="InterPro" id="IPR010994">
    <property type="entry name" value="RuvA_2-like"/>
</dbReference>
<evidence type="ECO:0000313" key="8">
    <source>
        <dbReference type="EMBL" id="MBC5679855.1"/>
    </source>
</evidence>
<dbReference type="InterPro" id="IPR011114">
    <property type="entry name" value="RuvA_C"/>
</dbReference>
<comment type="subunit">
    <text evidence="6">Homotetramer. Forms an RuvA(8)-RuvB(12)-Holliday junction (HJ) complex. HJ DNA is sandwiched between 2 RuvA tetramers; dsDNA enters through RuvA and exits via RuvB. An RuvB hexamer assembles on each DNA strand where it exits the tetramer. Each RuvB hexamer is contacted by two RuvA subunits (via domain III) on 2 adjacent RuvB subunits; this complex drives branch migration. In the full resolvosome a probable DNA-RuvA(4)-RuvB(12)-RuvC(2) complex forms which resolves the HJ.</text>
</comment>
<dbReference type="CDD" id="cd14332">
    <property type="entry name" value="UBA_RuvA_C"/>
    <property type="match status" value="1"/>
</dbReference>
<evidence type="ECO:0000256" key="4">
    <source>
        <dbReference type="ARBA" id="ARBA00023172"/>
    </source>
</evidence>
<evidence type="ECO:0000256" key="1">
    <source>
        <dbReference type="ARBA" id="ARBA00022490"/>
    </source>
</evidence>
<proteinExistence type="inferred from homology"/>
<feature type="region of interest" description="Domain III" evidence="6">
    <location>
        <begin position="153"/>
        <end position="202"/>
    </location>
</feature>
<keyword evidence="3 6" id="KW-0238">DNA-binding</keyword>
<feature type="region of interest" description="Domain II" evidence="6">
    <location>
        <begin position="65"/>
        <end position="142"/>
    </location>
</feature>
<dbReference type="InterPro" id="IPR000085">
    <property type="entry name" value="RuvA"/>
</dbReference>
<dbReference type="Gene3D" id="2.40.50.140">
    <property type="entry name" value="Nucleic acid-binding proteins"/>
    <property type="match status" value="1"/>
</dbReference>
<dbReference type="InterPro" id="IPR036267">
    <property type="entry name" value="RuvA_C_sf"/>
</dbReference>
<accession>A0ABR7FYY1</accession>
<evidence type="ECO:0000256" key="2">
    <source>
        <dbReference type="ARBA" id="ARBA00022763"/>
    </source>
</evidence>